<evidence type="ECO:0000313" key="2">
    <source>
        <dbReference type="RefSeq" id="XP_013789746.1"/>
    </source>
</evidence>
<keyword evidence="1" id="KW-1185">Reference proteome</keyword>
<gene>
    <name evidence="2" type="primary">LOC106473610</name>
</gene>
<dbReference type="GeneID" id="106473610"/>
<organism evidence="1 2">
    <name type="scientific">Limulus polyphemus</name>
    <name type="common">Atlantic horseshoe crab</name>
    <dbReference type="NCBI Taxonomy" id="6850"/>
    <lineage>
        <taxon>Eukaryota</taxon>
        <taxon>Metazoa</taxon>
        <taxon>Ecdysozoa</taxon>
        <taxon>Arthropoda</taxon>
        <taxon>Chelicerata</taxon>
        <taxon>Merostomata</taxon>
        <taxon>Xiphosura</taxon>
        <taxon>Limulidae</taxon>
        <taxon>Limulus</taxon>
    </lineage>
</organism>
<protein>
    <submittedName>
        <fullName evidence="2">Uncharacterized protein LOC106473610 isoform X1</fullName>
    </submittedName>
</protein>
<dbReference type="InterPro" id="IPR009832">
    <property type="entry name" value="DUF1397"/>
</dbReference>
<reference evidence="2" key="1">
    <citation type="submission" date="2025-08" db="UniProtKB">
        <authorList>
            <consortium name="RefSeq"/>
        </authorList>
    </citation>
    <scope>IDENTIFICATION</scope>
    <source>
        <tissue evidence="2">Muscle</tissue>
    </source>
</reference>
<dbReference type="Proteomes" id="UP000694941">
    <property type="component" value="Unplaced"/>
</dbReference>
<dbReference type="RefSeq" id="XP_013789746.1">
    <property type="nucleotide sequence ID" value="XM_013934292.2"/>
</dbReference>
<name>A0ABM1BVZ8_LIMPO</name>
<dbReference type="Pfam" id="PF07165">
    <property type="entry name" value="DUF1397"/>
    <property type="match status" value="1"/>
</dbReference>
<proteinExistence type="predicted"/>
<sequence length="248" mass="27988">MRSTRQRYAQDMRARFIAVLTLLSVSVIFNVSAFDTAKDVFEDCDNEDVSQASNQFVACVNSNVFPLKQISLKSLKSIKNGDGYENLCGYLKSTIKCSQKFQEMNCLRESERSNLREYTNIMTTGLDYLCNNKEKNLRSFYEADGYECVERFRRNITSFQQCIQKTHAADVSNKLLSKHLCTYGKDVSHCIRRLTKDCRKARDVILGFVATIIEAGKCDKFSGNSSPSTNKLEVLLGATSLAVGLLLL</sequence>
<accession>A0ABM1BVZ8</accession>
<evidence type="ECO:0000313" key="1">
    <source>
        <dbReference type="Proteomes" id="UP000694941"/>
    </source>
</evidence>